<proteinExistence type="predicted"/>
<feature type="transmembrane region" description="Helical" evidence="1">
    <location>
        <begin position="189"/>
        <end position="208"/>
    </location>
</feature>
<sequence length="266" mass="29082">MLDWFYDTSILITLPVFVGGFVVVSCLIVVALRPVVNRLVADSKEWDRALAHVIGTFGVFFGILLALVAVSVYENFASTREATIEEAGRVGALYRATTGLPEDLGDEMRQVLDAYMHSVIEVDFPEQASGNLPEASDTQVDEFERLLHAVEAETRGDQAEFEQALATFDAFIESRRARIDATALALPPLFWLVIWVGAAVNAVLIAFINVSNRRLHLLMAGLLAVFIGLVIFVTADTDHPFAGAISVGPGAYERVLEQLIDARDSD</sequence>
<dbReference type="RefSeq" id="WP_108594543.1">
    <property type="nucleotide sequence ID" value="NZ_CP028913.1"/>
</dbReference>
<gene>
    <name evidence="2" type="ORF">DCE93_02825</name>
</gene>
<evidence type="ECO:0008006" key="4">
    <source>
        <dbReference type="Google" id="ProtNLM"/>
    </source>
</evidence>
<accession>A0A2S0WTV1</accession>
<feature type="transmembrane region" description="Helical" evidence="1">
    <location>
        <begin position="12"/>
        <end position="32"/>
    </location>
</feature>
<dbReference type="InterPro" id="IPR025333">
    <property type="entry name" value="DUF4239"/>
</dbReference>
<dbReference type="EMBL" id="CP028913">
    <property type="protein sequence ID" value="AWB94721.1"/>
    <property type="molecule type" value="Genomic_DNA"/>
</dbReference>
<protein>
    <recommendedName>
        <fullName evidence="4">DUF4239 domain-containing protein</fullName>
    </recommendedName>
</protein>
<dbReference type="KEGG" id="agm:DCE93_02825"/>
<keyword evidence="3" id="KW-1185">Reference proteome</keyword>
<feature type="transmembrane region" description="Helical" evidence="1">
    <location>
        <begin position="215"/>
        <end position="235"/>
    </location>
</feature>
<evidence type="ECO:0000313" key="3">
    <source>
        <dbReference type="Proteomes" id="UP000244729"/>
    </source>
</evidence>
<evidence type="ECO:0000256" key="1">
    <source>
        <dbReference type="SAM" id="Phobius"/>
    </source>
</evidence>
<name>A0A2S0WTV1_9MICO</name>
<dbReference type="Pfam" id="PF14023">
    <property type="entry name" value="Bestrophin-like"/>
    <property type="match status" value="1"/>
</dbReference>
<dbReference type="AlphaFoldDB" id="A0A2S0WTV1"/>
<evidence type="ECO:0000313" key="2">
    <source>
        <dbReference type="EMBL" id="AWB94721.1"/>
    </source>
</evidence>
<keyword evidence="1" id="KW-0472">Membrane</keyword>
<organism evidence="2 3">
    <name type="scientific">Agromyces badenianii</name>
    <dbReference type="NCBI Taxonomy" id="2080742"/>
    <lineage>
        <taxon>Bacteria</taxon>
        <taxon>Bacillati</taxon>
        <taxon>Actinomycetota</taxon>
        <taxon>Actinomycetes</taxon>
        <taxon>Micrococcales</taxon>
        <taxon>Microbacteriaceae</taxon>
        <taxon>Agromyces</taxon>
    </lineage>
</organism>
<reference evidence="2 3" key="1">
    <citation type="submission" date="2018-04" db="EMBL/GenBank/DDBJ databases">
        <authorList>
            <person name="Li J."/>
        </authorList>
    </citation>
    <scope>NUCLEOTIDE SEQUENCE [LARGE SCALE GENOMIC DNA]</scope>
    <source>
        <strain evidence="3">30A</strain>
    </source>
</reference>
<keyword evidence="1" id="KW-0812">Transmembrane</keyword>
<keyword evidence="1" id="KW-1133">Transmembrane helix</keyword>
<dbReference type="OrthoDB" id="940913at2"/>
<dbReference type="Proteomes" id="UP000244729">
    <property type="component" value="Chromosome"/>
</dbReference>
<feature type="transmembrane region" description="Helical" evidence="1">
    <location>
        <begin position="53"/>
        <end position="73"/>
    </location>
</feature>